<keyword evidence="2" id="KW-1185">Reference proteome</keyword>
<reference evidence="1 2" key="2">
    <citation type="journal article" date="2018" name="Plant J.">
        <title>The Physcomitrella patens chromosome-scale assembly reveals moss genome structure and evolution.</title>
        <authorList>
            <person name="Lang D."/>
            <person name="Ullrich K.K."/>
            <person name="Murat F."/>
            <person name="Fuchs J."/>
            <person name="Jenkins J."/>
            <person name="Haas F.B."/>
            <person name="Piednoel M."/>
            <person name="Gundlach H."/>
            <person name="Van Bel M."/>
            <person name="Meyberg R."/>
            <person name="Vives C."/>
            <person name="Morata J."/>
            <person name="Symeonidi A."/>
            <person name="Hiss M."/>
            <person name="Muchero W."/>
            <person name="Kamisugi Y."/>
            <person name="Saleh O."/>
            <person name="Blanc G."/>
            <person name="Decker E.L."/>
            <person name="van Gessel N."/>
            <person name="Grimwood J."/>
            <person name="Hayes R.D."/>
            <person name="Graham S.W."/>
            <person name="Gunter L.E."/>
            <person name="McDaniel S.F."/>
            <person name="Hoernstein S.N.W."/>
            <person name="Larsson A."/>
            <person name="Li F.W."/>
            <person name="Perroud P.F."/>
            <person name="Phillips J."/>
            <person name="Ranjan P."/>
            <person name="Rokshar D.S."/>
            <person name="Rothfels C.J."/>
            <person name="Schneider L."/>
            <person name="Shu S."/>
            <person name="Stevenson D.W."/>
            <person name="Thummler F."/>
            <person name="Tillich M."/>
            <person name="Villarreal Aguilar J.C."/>
            <person name="Widiez T."/>
            <person name="Wong G.K."/>
            <person name="Wymore A."/>
            <person name="Zhang Y."/>
            <person name="Zimmer A.D."/>
            <person name="Quatrano R.S."/>
            <person name="Mayer K.F.X."/>
            <person name="Goodstein D."/>
            <person name="Casacuberta J.M."/>
            <person name="Vandepoele K."/>
            <person name="Reski R."/>
            <person name="Cuming A.C."/>
            <person name="Tuskan G.A."/>
            <person name="Maumus F."/>
            <person name="Salse J."/>
            <person name="Schmutz J."/>
            <person name="Rensing S.A."/>
        </authorList>
    </citation>
    <scope>NUCLEOTIDE SEQUENCE [LARGE SCALE GENOMIC DNA]</scope>
    <source>
        <strain evidence="1 2">cv. Gransden 2004</strain>
    </source>
</reference>
<reference evidence="1 2" key="1">
    <citation type="journal article" date="2008" name="Science">
        <title>The Physcomitrella genome reveals evolutionary insights into the conquest of land by plants.</title>
        <authorList>
            <person name="Rensing S."/>
            <person name="Lang D."/>
            <person name="Zimmer A."/>
            <person name="Terry A."/>
            <person name="Salamov A."/>
            <person name="Shapiro H."/>
            <person name="Nishiyama T."/>
            <person name="Perroud P.-F."/>
            <person name="Lindquist E."/>
            <person name="Kamisugi Y."/>
            <person name="Tanahashi T."/>
            <person name="Sakakibara K."/>
            <person name="Fujita T."/>
            <person name="Oishi K."/>
            <person name="Shin-I T."/>
            <person name="Kuroki Y."/>
            <person name="Toyoda A."/>
            <person name="Suzuki Y."/>
            <person name="Hashimoto A."/>
            <person name="Yamaguchi K."/>
            <person name="Sugano A."/>
            <person name="Kohara Y."/>
            <person name="Fujiyama A."/>
            <person name="Anterola A."/>
            <person name="Aoki S."/>
            <person name="Ashton N."/>
            <person name="Barbazuk W.B."/>
            <person name="Barker E."/>
            <person name="Bennetzen J."/>
            <person name="Bezanilla M."/>
            <person name="Blankenship R."/>
            <person name="Cho S.H."/>
            <person name="Dutcher S."/>
            <person name="Estelle M."/>
            <person name="Fawcett J.A."/>
            <person name="Gundlach H."/>
            <person name="Hanada K."/>
            <person name="Heyl A."/>
            <person name="Hicks K.A."/>
            <person name="Hugh J."/>
            <person name="Lohr M."/>
            <person name="Mayer K."/>
            <person name="Melkozernov A."/>
            <person name="Murata T."/>
            <person name="Nelson D."/>
            <person name="Pils B."/>
            <person name="Prigge M."/>
            <person name="Reiss B."/>
            <person name="Renner T."/>
            <person name="Rombauts S."/>
            <person name="Rushton P."/>
            <person name="Sanderfoot A."/>
            <person name="Schween G."/>
            <person name="Shiu S.-H."/>
            <person name="Stueber K."/>
            <person name="Theodoulou F.L."/>
            <person name="Tu H."/>
            <person name="Van de Peer Y."/>
            <person name="Verrier P.J."/>
            <person name="Waters E."/>
            <person name="Wood A."/>
            <person name="Yang L."/>
            <person name="Cove D."/>
            <person name="Cuming A."/>
            <person name="Hasebe M."/>
            <person name="Lucas S."/>
            <person name="Mishler D.B."/>
            <person name="Reski R."/>
            <person name="Grigoriev I."/>
            <person name="Quatrano R.S."/>
            <person name="Boore J.L."/>
        </authorList>
    </citation>
    <scope>NUCLEOTIDE SEQUENCE [LARGE SCALE GENOMIC DNA]</scope>
    <source>
        <strain evidence="1 2">cv. Gransden 2004</strain>
    </source>
</reference>
<name>A0A7I4B877_PHYPA</name>
<dbReference type="Proteomes" id="UP000006727">
    <property type="component" value="Chromosome 16"/>
</dbReference>
<dbReference type="Gramene" id="Pp3c16_3960V3.2">
    <property type="protein sequence ID" value="Pp3c16_3960V3.2"/>
    <property type="gene ID" value="Pp3c16_3960"/>
</dbReference>
<organism evidence="1 2">
    <name type="scientific">Physcomitrium patens</name>
    <name type="common">Spreading-leaved earth moss</name>
    <name type="synonym">Physcomitrella patens</name>
    <dbReference type="NCBI Taxonomy" id="3218"/>
    <lineage>
        <taxon>Eukaryota</taxon>
        <taxon>Viridiplantae</taxon>
        <taxon>Streptophyta</taxon>
        <taxon>Embryophyta</taxon>
        <taxon>Bryophyta</taxon>
        <taxon>Bryophytina</taxon>
        <taxon>Bryopsida</taxon>
        <taxon>Funariidae</taxon>
        <taxon>Funariales</taxon>
        <taxon>Funariaceae</taxon>
        <taxon>Physcomitrium</taxon>
    </lineage>
</organism>
<proteinExistence type="predicted"/>
<evidence type="ECO:0000313" key="1">
    <source>
        <dbReference type="EnsemblPlants" id="Pp3c16_3960V3.2"/>
    </source>
</evidence>
<reference evidence="1" key="3">
    <citation type="submission" date="2020-12" db="UniProtKB">
        <authorList>
            <consortium name="EnsemblPlants"/>
        </authorList>
    </citation>
    <scope>IDENTIFICATION</scope>
</reference>
<evidence type="ECO:0000313" key="2">
    <source>
        <dbReference type="Proteomes" id="UP000006727"/>
    </source>
</evidence>
<dbReference type="InParanoid" id="A0A7I4B877"/>
<accession>A0A7I4B877</accession>
<dbReference type="AlphaFoldDB" id="A0A7I4B877"/>
<protein>
    <submittedName>
        <fullName evidence="1">Uncharacterized protein</fullName>
    </submittedName>
</protein>
<dbReference type="EnsemblPlants" id="Pp3c16_3960V3.2">
    <property type="protein sequence ID" value="Pp3c16_3960V3.2"/>
    <property type="gene ID" value="Pp3c16_3960"/>
</dbReference>
<sequence>MHLRQFAAKLDRTVAMDQKLKMEVIGRAQLDNNIMPVRQEYPPANTFLFPSDEYVTARHYPNFYNCESSGLVQLLGDAEASVIHVSSSALSFLSAMLKKVEPLGVKTSFNCRKPGGMDQECFGSRFNNPPVISLRVPGSLKHQSQAESTECAEKVEAMLSLAVLHLADLMNLLTLDFSEGLALDPDTRLPTPVTEIPPVILVDMKSKLEKSLEWCHLARSRLRDITQVPKVPKVLHSPSTHQDQQVNFWETLALSPDWKIDFASLT</sequence>
<dbReference type="EMBL" id="ABEU02000016">
    <property type="status" value="NOT_ANNOTATED_CDS"/>
    <property type="molecule type" value="Genomic_DNA"/>
</dbReference>